<keyword evidence="3" id="KW-1185">Reference proteome</keyword>
<feature type="compositionally biased region" description="Polar residues" evidence="1">
    <location>
        <begin position="38"/>
        <end position="60"/>
    </location>
</feature>
<feature type="compositionally biased region" description="Polar residues" evidence="1">
    <location>
        <begin position="12"/>
        <end position="26"/>
    </location>
</feature>
<dbReference type="Proteomes" id="UP001465976">
    <property type="component" value="Unassembled WGS sequence"/>
</dbReference>
<accession>A0ABR3EPL1</accession>
<feature type="compositionally biased region" description="Pro residues" evidence="1">
    <location>
        <begin position="102"/>
        <end position="112"/>
    </location>
</feature>
<evidence type="ECO:0000313" key="2">
    <source>
        <dbReference type="EMBL" id="KAL0564825.1"/>
    </source>
</evidence>
<gene>
    <name evidence="2" type="ORF">V5O48_017211</name>
</gene>
<protein>
    <submittedName>
        <fullName evidence="2">Uncharacterized protein</fullName>
    </submittedName>
</protein>
<feature type="compositionally biased region" description="Pro residues" evidence="1">
    <location>
        <begin position="137"/>
        <end position="150"/>
    </location>
</feature>
<sequence>MSAVRTTRTRTLNNNEEPQNRRSSSPESPPYHMHHPSSGWSSGHRNRRSASADSQPQTIPITHRFGHFSTPGQRLDEESDIDEPSVYPTNPMSPPRRLQVSPLPPSSPPSSPRLPSISSTPEPQDEPQVMQDVTNTSPPPRVIPPSPSPPEDNIEAIQRARLRQLYLGSTSSTLIPYPTPVAAPQSCPPSPAPSSPQSGLQRSPMSRSGVIMQRTVS</sequence>
<dbReference type="EMBL" id="JBAHYK010002564">
    <property type="protein sequence ID" value="KAL0564825.1"/>
    <property type="molecule type" value="Genomic_DNA"/>
</dbReference>
<comment type="caution">
    <text evidence="2">The sequence shown here is derived from an EMBL/GenBank/DDBJ whole genome shotgun (WGS) entry which is preliminary data.</text>
</comment>
<feature type="region of interest" description="Disordered" evidence="1">
    <location>
        <begin position="171"/>
        <end position="217"/>
    </location>
</feature>
<feature type="compositionally biased region" description="Low complexity" evidence="1">
    <location>
        <begin position="1"/>
        <end position="11"/>
    </location>
</feature>
<reference evidence="2 3" key="1">
    <citation type="submission" date="2024-02" db="EMBL/GenBank/DDBJ databases">
        <title>A draft genome for the cacao thread blight pathogen Marasmius crinis-equi.</title>
        <authorList>
            <person name="Cohen S.P."/>
            <person name="Baruah I.K."/>
            <person name="Amoako-Attah I."/>
            <person name="Bukari Y."/>
            <person name="Meinhardt L.W."/>
            <person name="Bailey B.A."/>
        </authorList>
    </citation>
    <scope>NUCLEOTIDE SEQUENCE [LARGE SCALE GENOMIC DNA]</scope>
    <source>
        <strain evidence="2 3">GH-76</strain>
    </source>
</reference>
<evidence type="ECO:0000313" key="3">
    <source>
        <dbReference type="Proteomes" id="UP001465976"/>
    </source>
</evidence>
<feature type="region of interest" description="Disordered" evidence="1">
    <location>
        <begin position="1"/>
        <end position="154"/>
    </location>
</feature>
<evidence type="ECO:0000256" key="1">
    <source>
        <dbReference type="SAM" id="MobiDB-lite"/>
    </source>
</evidence>
<name>A0ABR3EPL1_9AGAR</name>
<feature type="compositionally biased region" description="Pro residues" evidence="1">
    <location>
        <begin position="177"/>
        <end position="194"/>
    </location>
</feature>
<organism evidence="2 3">
    <name type="scientific">Marasmius crinis-equi</name>
    <dbReference type="NCBI Taxonomy" id="585013"/>
    <lineage>
        <taxon>Eukaryota</taxon>
        <taxon>Fungi</taxon>
        <taxon>Dikarya</taxon>
        <taxon>Basidiomycota</taxon>
        <taxon>Agaricomycotina</taxon>
        <taxon>Agaricomycetes</taxon>
        <taxon>Agaricomycetidae</taxon>
        <taxon>Agaricales</taxon>
        <taxon>Marasmiineae</taxon>
        <taxon>Marasmiaceae</taxon>
        <taxon>Marasmius</taxon>
    </lineage>
</organism>
<dbReference type="PRINTS" id="PR01217">
    <property type="entry name" value="PRICHEXTENSN"/>
</dbReference>
<proteinExistence type="predicted"/>